<evidence type="ECO:0000313" key="1">
    <source>
        <dbReference type="EMBL" id="GKX67234.1"/>
    </source>
</evidence>
<evidence type="ECO:0000313" key="2">
    <source>
        <dbReference type="Proteomes" id="UP001058074"/>
    </source>
</evidence>
<gene>
    <name evidence="1" type="ORF">rsdtw13_24920</name>
</gene>
<accession>A0ACB5REN3</accession>
<reference evidence="1" key="1">
    <citation type="journal article" date="2025" name="Int. J. Syst. Evol. Microbiol.">
        <title>Inconstantimicrobium mannanitabidum sp. nov., a novel member of the family Clostridiaceae isolated from anoxic soil under the treatment of reductive soil disinfestation.</title>
        <authorList>
            <person name="Ueki A."/>
            <person name="Tonouchi A."/>
            <person name="Honma S."/>
            <person name="Kaku N."/>
            <person name="Ueki K."/>
        </authorList>
    </citation>
    <scope>NUCLEOTIDE SEQUENCE</scope>
    <source>
        <strain evidence="1">TW13</strain>
    </source>
</reference>
<proteinExistence type="predicted"/>
<comment type="caution">
    <text evidence="1">The sequence shown here is derived from an EMBL/GenBank/DDBJ whole genome shotgun (WGS) entry which is preliminary data.</text>
</comment>
<organism evidence="1 2">
    <name type="scientific">Inconstantimicrobium mannanitabidum</name>
    <dbReference type="NCBI Taxonomy" id="1604901"/>
    <lineage>
        <taxon>Bacteria</taxon>
        <taxon>Bacillati</taxon>
        <taxon>Bacillota</taxon>
        <taxon>Clostridia</taxon>
        <taxon>Eubacteriales</taxon>
        <taxon>Clostridiaceae</taxon>
        <taxon>Inconstantimicrobium</taxon>
    </lineage>
</organism>
<keyword evidence="2" id="KW-1185">Reference proteome</keyword>
<sequence length="445" mass="49635">MKGLKKVICLIATLAVVTGAFAGCGSADEKKNDGQATNFTEKKPEDYKGEITFWHFNKDESPAIVAAFTKKYPNVKVNLQVIPDKDQAYQNKITQTLANGGDMPDVFCGESAVVKRFVNLEGAFADLSQAPFNADEIAKKMVPATVDIGRDDSGKIRALTYQVTPGGIGYKREIAKQYFGTDDPDKISEMMSTPEKLLEMAKTLKDKSAGKVKFFASRQELEKIYFGARTDGWVKDGKLTVDPMIDKYVDMAKTYRSEGLETGQEQWAQPWSAGIAGNDAFAYAIPTWGIANIVECNDAKRKDKGLWGIAKSPISYCWGGTWLGVYSKSKNKELAWLFVKFMTADKDQMKQWSKDRGDFMNNVDLINELATSGDVNKTFNQNPYAVFKPSLDTINGKLFTQYDDRITAAFDDNMASFLAGKISKDDMYKKFKEKVKSDFPDLKVE</sequence>
<dbReference type="EMBL" id="BROD01000001">
    <property type="protein sequence ID" value="GKX67234.1"/>
    <property type="molecule type" value="Genomic_DNA"/>
</dbReference>
<name>A0ACB5REN3_9CLOT</name>
<protein>
    <submittedName>
        <fullName evidence="1">Sugar ABC transporter substrate-binding protein</fullName>
    </submittedName>
</protein>
<dbReference type="Proteomes" id="UP001058074">
    <property type="component" value="Unassembled WGS sequence"/>
</dbReference>